<dbReference type="Proteomes" id="UP000002640">
    <property type="component" value="Unassembled WGS sequence"/>
</dbReference>
<protein>
    <submittedName>
        <fullName evidence="2">Uncharacterized protein</fullName>
    </submittedName>
</protein>
<proteinExistence type="predicted"/>
<dbReference type="RefSeq" id="XP_009536687.1">
    <property type="nucleotide sequence ID" value="XM_009538392.1"/>
</dbReference>
<keyword evidence="3" id="KW-1185">Reference proteome</keyword>
<dbReference type="EMBL" id="JH159161">
    <property type="protein sequence ID" value="EGZ08515.1"/>
    <property type="molecule type" value="Genomic_DNA"/>
</dbReference>
<accession>G5A9D9</accession>
<feature type="compositionally biased region" description="Acidic residues" evidence="1">
    <location>
        <begin position="9"/>
        <end position="85"/>
    </location>
</feature>
<dbReference type="KEGG" id="psoj:PHYSODRAFT_254120"/>
<dbReference type="SMR" id="G5A9D9"/>
<evidence type="ECO:0000256" key="1">
    <source>
        <dbReference type="SAM" id="MobiDB-lite"/>
    </source>
</evidence>
<name>G5A9D9_PHYSP</name>
<gene>
    <name evidence="2" type="ORF">PHYSODRAFT_254120</name>
</gene>
<organism evidence="2 3">
    <name type="scientific">Phytophthora sojae (strain P6497)</name>
    <name type="common">Soybean stem and root rot agent</name>
    <name type="synonym">Phytophthora megasperma f. sp. glycines</name>
    <dbReference type="NCBI Taxonomy" id="1094619"/>
    <lineage>
        <taxon>Eukaryota</taxon>
        <taxon>Sar</taxon>
        <taxon>Stramenopiles</taxon>
        <taxon>Oomycota</taxon>
        <taxon>Peronosporomycetes</taxon>
        <taxon>Peronosporales</taxon>
        <taxon>Peronosporaceae</taxon>
        <taxon>Phytophthora</taxon>
    </lineage>
</organism>
<reference evidence="2 3" key="1">
    <citation type="journal article" date="2006" name="Science">
        <title>Phytophthora genome sequences uncover evolutionary origins and mechanisms of pathogenesis.</title>
        <authorList>
            <person name="Tyler B.M."/>
            <person name="Tripathy S."/>
            <person name="Zhang X."/>
            <person name="Dehal P."/>
            <person name="Jiang R.H."/>
            <person name="Aerts A."/>
            <person name="Arredondo F.D."/>
            <person name="Baxter L."/>
            <person name="Bensasson D."/>
            <person name="Beynon J.L."/>
            <person name="Chapman J."/>
            <person name="Damasceno C.M."/>
            <person name="Dorrance A.E."/>
            <person name="Dou D."/>
            <person name="Dickerman A.W."/>
            <person name="Dubchak I.L."/>
            <person name="Garbelotto M."/>
            <person name="Gijzen M."/>
            <person name="Gordon S.G."/>
            <person name="Govers F."/>
            <person name="Grunwald N.J."/>
            <person name="Huang W."/>
            <person name="Ivors K.L."/>
            <person name="Jones R.W."/>
            <person name="Kamoun S."/>
            <person name="Krampis K."/>
            <person name="Lamour K.H."/>
            <person name="Lee M.K."/>
            <person name="McDonald W.H."/>
            <person name="Medina M."/>
            <person name="Meijer H.J."/>
            <person name="Nordberg E.K."/>
            <person name="Maclean D.J."/>
            <person name="Ospina-Giraldo M.D."/>
            <person name="Morris P.F."/>
            <person name="Phuntumart V."/>
            <person name="Putnam N.H."/>
            <person name="Rash S."/>
            <person name="Rose J.K."/>
            <person name="Sakihama Y."/>
            <person name="Salamov A.A."/>
            <person name="Savidor A."/>
            <person name="Scheuring C.F."/>
            <person name="Smith B.M."/>
            <person name="Sobral B.W."/>
            <person name="Terry A."/>
            <person name="Torto-Alalibo T.A."/>
            <person name="Win J."/>
            <person name="Xu Z."/>
            <person name="Zhang H."/>
            <person name="Grigoriev I.V."/>
            <person name="Rokhsar D.S."/>
            <person name="Boore J.L."/>
        </authorList>
    </citation>
    <scope>NUCLEOTIDE SEQUENCE [LARGE SCALE GENOMIC DNA]</scope>
    <source>
        <strain evidence="2 3">P6497</strain>
    </source>
</reference>
<sequence length="168" mass="19449">MYAALGIEKDDDEDEDFVLDEEDAEDNGDEEAEDCYQEEEDEEEVDDAEESDSDEEEGDDDEEEASDDEQEADDDGESSTEDETEAAQSFAKKRKAELQLHESVDADSAPRLSKRNKQYILRKRSSKHLDELREINEEREEIINPVPPFTPAIIKSWRKFNPHLKIYK</sequence>
<dbReference type="InParanoid" id="G5A9D9"/>
<feature type="region of interest" description="Disordered" evidence="1">
    <location>
        <begin position="1"/>
        <end position="117"/>
    </location>
</feature>
<dbReference type="AlphaFoldDB" id="G5A9D9"/>
<evidence type="ECO:0000313" key="2">
    <source>
        <dbReference type="EMBL" id="EGZ08515.1"/>
    </source>
</evidence>
<evidence type="ECO:0000313" key="3">
    <source>
        <dbReference type="Proteomes" id="UP000002640"/>
    </source>
</evidence>
<dbReference type="GeneID" id="20638465"/>